<keyword evidence="2" id="KW-1185">Reference proteome</keyword>
<sequence length="48" mass="5855">GRKPNFGGFEDIDDWFQERNLEEHLRNAEGWRQCKTKDERKQHISDTH</sequence>
<gene>
    <name evidence="1" type="ORF">FWILDA_LOCUS18125</name>
</gene>
<dbReference type="Proteomes" id="UP001153678">
    <property type="component" value="Unassembled WGS sequence"/>
</dbReference>
<dbReference type="AlphaFoldDB" id="A0A9W4X2N1"/>
<name>A0A9W4X2N1_9GLOM</name>
<organism evidence="1 2">
    <name type="scientific">Funneliformis geosporum</name>
    <dbReference type="NCBI Taxonomy" id="1117311"/>
    <lineage>
        <taxon>Eukaryota</taxon>
        <taxon>Fungi</taxon>
        <taxon>Fungi incertae sedis</taxon>
        <taxon>Mucoromycota</taxon>
        <taxon>Glomeromycotina</taxon>
        <taxon>Glomeromycetes</taxon>
        <taxon>Glomerales</taxon>
        <taxon>Glomeraceae</taxon>
        <taxon>Funneliformis</taxon>
    </lineage>
</organism>
<feature type="non-terminal residue" evidence="1">
    <location>
        <position position="48"/>
    </location>
</feature>
<reference evidence="1" key="1">
    <citation type="submission" date="2022-08" db="EMBL/GenBank/DDBJ databases">
        <authorList>
            <person name="Kallberg Y."/>
            <person name="Tangrot J."/>
            <person name="Rosling A."/>
        </authorList>
    </citation>
    <scope>NUCLEOTIDE SEQUENCE</scope>
    <source>
        <strain evidence="1">Wild A</strain>
    </source>
</reference>
<accession>A0A9W4X2N1</accession>
<feature type="non-terminal residue" evidence="1">
    <location>
        <position position="1"/>
    </location>
</feature>
<evidence type="ECO:0000313" key="2">
    <source>
        <dbReference type="Proteomes" id="UP001153678"/>
    </source>
</evidence>
<comment type="caution">
    <text evidence="1">The sequence shown here is derived from an EMBL/GenBank/DDBJ whole genome shotgun (WGS) entry which is preliminary data.</text>
</comment>
<evidence type="ECO:0000313" key="1">
    <source>
        <dbReference type="EMBL" id="CAI2197532.1"/>
    </source>
</evidence>
<dbReference type="OrthoDB" id="2437425at2759"/>
<protein>
    <submittedName>
        <fullName evidence="1">15425_t:CDS:1</fullName>
    </submittedName>
</protein>
<proteinExistence type="predicted"/>
<dbReference type="EMBL" id="CAMKVN010016488">
    <property type="protein sequence ID" value="CAI2197532.1"/>
    <property type="molecule type" value="Genomic_DNA"/>
</dbReference>